<dbReference type="EMBL" id="VYZN01000024">
    <property type="protein sequence ID" value="KAE9536201.1"/>
    <property type="molecule type" value="Genomic_DNA"/>
</dbReference>
<dbReference type="Proteomes" id="UP000475862">
    <property type="component" value="Unassembled WGS sequence"/>
</dbReference>
<protein>
    <submittedName>
        <fullName evidence="1">Uncharacterized protein</fullName>
    </submittedName>
</protein>
<dbReference type="OrthoDB" id="7388335at2759"/>
<organism evidence="1 2">
    <name type="scientific">Aphis glycines</name>
    <name type="common">Soybean aphid</name>
    <dbReference type="NCBI Taxonomy" id="307491"/>
    <lineage>
        <taxon>Eukaryota</taxon>
        <taxon>Metazoa</taxon>
        <taxon>Ecdysozoa</taxon>
        <taxon>Arthropoda</taxon>
        <taxon>Hexapoda</taxon>
        <taxon>Insecta</taxon>
        <taxon>Pterygota</taxon>
        <taxon>Neoptera</taxon>
        <taxon>Paraneoptera</taxon>
        <taxon>Hemiptera</taxon>
        <taxon>Sternorrhyncha</taxon>
        <taxon>Aphidomorpha</taxon>
        <taxon>Aphidoidea</taxon>
        <taxon>Aphididae</taxon>
        <taxon>Aphidini</taxon>
        <taxon>Aphis</taxon>
        <taxon>Aphis</taxon>
    </lineage>
</organism>
<evidence type="ECO:0000313" key="1">
    <source>
        <dbReference type="EMBL" id="KAE9536201.1"/>
    </source>
</evidence>
<sequence length="181" mass="21576">MEGLFKIINKQSVQFFRSRALTQEVRSNPRDYVDHYWRYKLKALSGYCFPKVFKVGPAYMLFTHLHSLTAKSPFTKQQIYNDIDSWVGEYKEDGTKKDIDRDCSERVLNRIFTEWNNPEGQGFLDFKGYCNDFMRWGTSDGAAKVEIDGSKYRTKWAWEYHHSTERSGLLRHDYDLYKTLY</sequence>
<gene>
    <name evidence="1" type="ORF">AGLY_007424</name>
</gene>
<keyword evidence="2" id="KW-1185">Reference proteome</keyword>
<reference evidence="1 2" key="1">
    <citation type="submission" date="2019-08" db="EMBL/GenBank/DDBJ databases">
        <title>The genome of the soybean aphid Biotype 1, its phylome, world population structure and adaptation to the North American continent.</title>
        <authorList>
            <person name="Giordano R."/>
            <person name="Donthu R.K."/>
            <person name="Hernandez A.G."/>
            <person name="Wright C.L."/>
            <person name="Zimin A.V."/>
        </authorList>
    </citation>
    <scope>NUCLEOTIDE SEQUENCE [LARGE SCALE GENOMIC DNA]</scope>
    <source>
        <tissue evidence="1">Whole aphids</tissue>
    </source>
</reference>
<proteinExistence type="predicted"/>
<name>A0A6G0TNM8_APHGL</name>
<dbReference type="AlphaFoldDB" id="A0A6G0TNM8"/>
<accession>A0A6G0TNM8</accession>
<evidence type="ECO:0000313" key="2">
    <source>
        <dbReference type="Proteomes" id="UP000475862"/>
    </source>
</evidence>
<comment type="caution">
    <text evidence="1">The sequence shown here is derived from an EMBL/GenBank/DDBJ whole genome shotgun (WGS) entry which is preliminary data.</text>
</comment>